<name>W4GD21_APHAT</name>
<dbReference type="AlphaFoldDB" id="W4GD21"/>
<dbReference type="EMBL" id="KI913134">
    <property type="protein sequence ID" value="ETV77171.1"/>
    <property type="molecule type" value="Genomic_DNA"/>
</dbReference>
<proteinExistence type="predicted"/>
<sequence length="141" mass="15683">MSKTNMIHVTTLCLEHDHALGLRDDKNDNETAGVTDGVASTNDALWSDFFDCEMEESVGSAESEHRVTHGSNSENEYDSDRSVESVKSDNTVMFDPSDSRRGAMRDAIRRNRTLTQEQAAQTVVEFVSQLPTLDEKQALVT</sequence>
<gene>
    <name evidence="2" type="ORF">H257_09057</name>
</gene>
<dbReference type="RefSeq" id="XP_009833477.1">
    <property type="nucleotide sequence ID" value="XM_009835175.1"/>
</dbReference>
<protein>
    <submittedName>
        <fullName evidence="2">Uncharacterized protein</fullName>
    </submittedName>
</protein>
<feature type="region of interest" description="Disordered" evidence="1">
    <location>
        <begin position="56"/>
        <end position="103"/>
    </location>
</feature>
<organism evidence="2">
    <name type="scientific">Aphanomyces astaci</name>
    <name type="common">Crayfish plague agent</name>
    <dbReference type="NCBI Taxonomy" id="112090"/>
    <lineage>
        <taxon>Eukaryota</taxon>
        <taxon>Sar</taxon>
        <taxon>Stramenopiles</taxon>
        <taxon>Oomycota</taxon>
        <taxon>Saprolegniomycetes</taxon>
        <taxon>Saprolegniales</taxon>
        <taxon>Verrucalvaceae</taxon>
        <taxon>Aphanomyces</taxon>
    </lineage>
</organism>
<evidence type="ECO:0000256" key="1">
    <source>
        <dbReference type="SAM" id="MobiDB-lite"/>
    </source>
</evidence>
<accession>W4GD21</accession>
<dbReference type="GeneID" id="20811053"/>
<feature type="compositionally biased region" description="Basic and acidic residues" evidence="1">
    <location>
        <begin position="78"/>
        <end position="87"/>
    </location>
</feature>
<evidence type="ECO:0000313" key="2">
    <source>
        <dbReference type="EMBL" id="ETV77171.1"/>
    </source>
</evidence>
<reference evidence="2" key="1">
    <citation type="submission" date="2013-12" db="EMBL/GenBank/DDBJ databases">
        <title>The Genome Sequence of Aphanomyces astaci APO3.</title>
        <authorList>
            <consortium name="The Broad Institute Genomics Platform"/>
            <person name="Russ C."/>
            <person name="Tyler B."/>
            <person name="van West P."/>
            <person name="Dieguez-Uribeondo J."/>
            <person name="Young S.K."/>
            <person name="Zeng Q."/>
            <person name="Gargeya S."/>
            <person name="Fitzgerald M."/>
            <person name="Abouelleil A."/>
            <person name="Alvarado L."/>
            <person name="Chapman S.B."/>
            <person name="Gainer-Dewar J."/>
            <person name="Goldberg J."/>
            <person name="Griggs A."/>
            <person name="Gujja S."/>
            <person name="Hansen M."/>
            <person name="Howarth C."/>
            <person name="Imamovic A."/>
            <person name="Ireland A."/>
            <person name="Larimer J."/>
            <person name="McCowan C."/>
            <person name="Murphy C."/>
            <person name="Pearson M."/>
            <person name="Poon T.W."/>
            <person name="Priest M."/>
            <person name="Roberts A."/>
            <person name="Saif S."/>
            <person name="Shea T."/>
            <person name="Sykes S."/>
            <person name="Wortman J."/>
            <person name="Nusbaum C."/>
            <person name="Birren B."/>
        </authorList>
    </citation>
    <scope>NUCLEOTIDE SEQUENCE [LARGE SCALE GENOMIC DNA]</scope>
    <source>
        <strain evidence="2">APO3</strain>
    </source>
</reference>
<dbReference type="VEuPathDB" id="FungiDB:H257_09057"/>